<dbReference type="InterPro" id="IPR001986">
    <property type="entry name" value="Enolpyruvate_Tfrase_dom"/>
</dbReference>
<dbReference type="PROSITE" id="PS00104">
    <property type="entry name" value="EPSP_SYNTHASE_1"/>
    <property type="match status" value="1"/>
</dbReference>
<dbReference type="FunFam" id="3.65.10.10:FF:000005">
    <property type="entry name" value="3-phosphoshikimate 1-carboxyvinyltransferase"/>
    <property type="match status" value="1"/>
</dbReference>
<feature type="binding site" evidence="9">
    <location>
        <position position="22"/>
    </location>
    <ligand>
        <name>phosphoenolpyruvate</name>
        <dbReference type="ChEBI" id="CHEBI:58702"/>
    </ligand>
</feature>
<keyword evidence="6 9" id="KW-0808">Transferase</keyword>
<dbReference type="GO" id="GO:0009423">
    <property type="term" value="P:chorismate biosynthetic process"/>
    <property type="evidence" value="ECO:0007669"/>
    <property type="project" value="UniProtKB-UniRule"/>
</dbReference>
<evidence type="ECO:0000256" key="3">
    <source>
        <dbReference type="ARBA" id="ARBA00009948"/>
    </source>
</evidence>
<feature type="binding site" evidence="9">
    <location>
        <position position="123"/>
    </location>
    <ligand>
        <name>phosphoenolpyruvate</name>
        <dbReference type="ChEBI" id="CHEBI:58702"/>
    </ligand>
</feature>
<feature type="binding site" evidence="9">
    <location>
        <position position="316"/>
    </location>
    <ligand>
        <name>3-phosphoshikimate</name>
        <dbReference type="ChEBI" id="CHEBI:145989"/>
    </ligand>
</feature>
<comment type="subcellular location">
    <subcellularLocation>
        <location evidence="9">Cytoplasm</location>
    </subcellularLocation>
</comment>
<organism evidence="11 12">
    <name type="scientific">Kroppenstedtia eburnea</name>
    <dbReference type="NCBI Taxonomy" id="714067"/>
    <lineage>
        <taxon>Bacteria</taxon>
        <taxon>Bacillati</taxon>
        <taxon>Bacillota</taxon>
        <taxon>Bacilli</taxon>
        <taxon>Bacillales</taxon>
        <taxon>Thermoactinomycetaceae</taxon>
        <taxon>Kroppenstedtia</taxon>
    </lineage>
</organism>
<feature type="binding site" evidence="9">
    <location>
        <position position="170"/>
    </location>
    <ligand>
        <name>phosphoenolpyruvate</name>
        <dbReference type="ChEBI" id="CHEBI:58702"/>
    </ligand>
</feature>
<dbReference type="CDD" id="cd01556">
    <property type="entry name" value="EPSP_synthase"/>
    <property type="match status" value="1"/>
</dbReference>
<accession>A0A1N7IQ30</accession>
<feature type="binding site" evidence="9">
    <location>
        <position position="27"/>
    </location>
    <ligand>
        <name>3-phosphoshikimate</name>
        <dbReference type="ChEBI" id="CHEBI:145989"/>
    </ligand>
</feature>
<dbReference type="GO" id="GO:0008652">
    <property type="term" value="P:amino acid biosynthetic process"/>
    <property type="evidence" value="ECO:0007669"/>
    <property type="project" value="UniProtKB-KW"/>
</dbReference>
<keyword evidence="5 9" id="KW-0028">Amino-acid biosynthesis</keyword>
<keyword evidence="4 9" id="KW-0963">Cytoplasm</keyword>
<evidence type="ECO:0000256" key="9">
    <source>
        <dbReference type="HAMAP-Rule" id="MF_00210"/>
    </source>
</evidence>
<dbReference type="FunFam" id="3.65.10.10:FF:000006">
    <property type="entry name" value="3-phosphoshikimate 1-carboxyvinyltransferase"/>
    <property type="match status" value="1"/>
</dbReference>
<evidence type="ECO:0000256" key="4">
    <source>
        <dbReference type="ARBA" id="ARBA00022490"/>
    </source>
</evidence>
<evidence type="ECO:0000256" key="2">
    <source>
        <dbReference type="ARBA" id="ARBA00004811"/>
    </source>
</evidence>
<evidence type="ECO:0000256" key="1">
    <source>
        <dbReference type="ARBA" id="ARBA00002174"/>
    </source>
</evidence>
<dbReference type="PANTHER" id="PTHR21090:SF5">
    <property type="entry name" value="PENTAFUNCTIONAL AROM POLYPEPTIDE"/>
    <property type="match status" value="1"/>
</dbReference>
<feature type="domain" description="Enolpyruvate transferase" evidence="10">
    <location>
        <begin position="7"/>
        <end position="421"/>
    </location>
</feature>
<comment type="catalytic activity">
    <reaction evidence="8">
        <text>3-phosphoshikimate + phosphoenolpyruvate = 5-O-(1-carboxyvinyl)-3-phosphoshikimate + phosphate</text>
        <dbReference type="Rhea" id="RHEA:21256"/>
        <dbReference type="ChEBI" id="CHEBI:43474"/>
        <dbReference type="ChEBI" id="CHEBI:57701"/>
        <dbReference type="ChEBI" id="CHEBI:58702"/>
        <dbReference type="ChEBI" id="CHEBI:145989"/>
        <dbReference type="EC" id="2.5.1.19"/>
    </reaction>
    <physiologicalReaction direction="left-to-right" evidence="8">
        <dbReference type="Rhea" id="RHEA:21257"/>
    </physiologicalReaction>
</comment>
<dbReference type="GO" id="GO:0009073">
    <property type="term" value="P:aromatic amino acid family biosynthetic process"/>
    <property type="evidence" value="ECO:0007669"/>
    <property type="project" value="UniProtKB-KW"/>
</dbReference>
<sequence length="427" mass="45137">MGVLRIEERRDLRGEVRVPGDKSISHRAVMFGAVAEGRSRVEGFLPGADCLGTIECFRRMGVNIHRDGPTSLTVEGRGWEGLREPETVLDVGNSGTTIRLMLGVLAGRPFHATVLGDESIGRRPMNRVVEPLRRMGARVDGRAKGLFTPLSVRGGNLTGITHQSQVASAQVKSSLLLAGLQGNGVTRVEEPALSRDHTERMLGAFGVKVDRDSRGVSVTGGQVLQAREVRVPGDLSSAAFLLVAALIVPGSRLRIRDMGLNPTRTGILDVLRQMGGEMEVTQTGEWNGEPVGDITVSHSSLTGVEVGGDLIPRLIDEIPVLAVAATQAAGQTVIRDAAELKVKETDRIAATARELRKLGARVEETGDGLVIEGKTPLTGGPCDSHGDHRIGMAMAVAGLIAAGSTTVTRAEAIDVSFPGFATLLGEL</sequence>
<feature type="binding site" evidence="9">
    <location>
        <position position="343"/>
    </location>
    <ligand>
        <name>3-phosphoshikimate</name>
        <dbReference type="ChEBI" id="CHEBI:145989"/>
    </ligand>
</feature>
<dbReference type="InterPro" id="IPR036968">
    <property type="entry name" value="Enolpyruvate_Tfrase_sf"/>
</dbReference>
<dbReference type="PANTHER" id="PTHR21090">
    <property type="entry name" value="AROM/DEHYDROQUINATE SYNTHASE"/>
    <property type="match status" value="1"/>
</dbReference>
<feature type="binding site" evidence="9">
    <location>
        <position position="95"/>
    </location>
    <ligand>
        <name>phosphoenolpyruvate</name>
        <dbReference type="ChEBI" id="CHEBI:58702"/>
    </ligand>
</feature>
<dbReference type="SUPFAM" id="SSF55205">
    <property type="entry name" value="EPT/RTPC-like"/>
    <property type="match status" value="1"/>
</dbReference>
<keyword evidence="12" id="KW-1185">Reference proteome</keyword>
<dbReference type="EC" id="2.5.1.19" evidence="9"/>
<gene>
    <name evidence="9" type="primary">aroA</name>
    <name evidence="11" type="ORF">SAMN05421790_101220</name>
</gene>
<dbReference type="InterPro" id="IPR006264">
    <property type="entry name" value="EPSP_synthase"/>
</dbReference>
<feature type="binding site" evidence="9">
    <location>
        <position position="23"/>
    </location>
    <ligand>
        <name>3-phosphoshikimate</name>
        <dbReference type="ChEBI" id="CHEBI:145989"/>
    </ligand>
</feature>
<dbReference type="PIRSF" id="PIRSF000505">
    <property type="entry name" value="EPSPS"/>
    <property type="match status" value="1"/>
</dbReference>
<dbReference type="UniPathway" id="UPA00053">
    <property type="reaction ID" value="UER00089"/>
</dbReference>
<evidence type="ECO:0000256" key="5">
    <source>
        <dbReference type="ARBA" id="ARBA00022605"/>
    </source>
</evidence>
<feature type="active site" description="Proton acceptor" evidence="9">
    <location>
        <position position="316"/>
    </location>
</feature>
<evidence type="ECO:0000256" key="8">
    <source>
        <dbReference type="ARBA" id="ARBA00044633"/>
    </source>
</evidence>
<feature type="binding site" evidence="9">
    <location>
        <position position="347"/>
    </location>
    <ligand>
        <name>phosphoenolpyruvate</name>
        <dbReference type="ChEBI" id="CHEBI:58702"/>
    </ligand>
</feature>
<dbReference type="Gene3D" id="3.65.10.10">
    <property type="entry name" value="Enolpyruvate transferase domain"/>
    <property type="match status" value="2"/>
</dbReference>
<feature type="binding site" evidence="9">
    <location>
        <position position="170"/>
    </location>
    <ligand>
        <name>3-phosphoshikimate</name>
        <dbReference type="ChEBI" id="CHEBI:145989"/>
    </ligand>
</feature>
<evidence type="ECO:0000256" key="6">
    <source>
        <dbReference type="ARBA" id="ARBA00022679"/>
    </source>
</evidence>
<evidence type="ECO:0000313" key="11">
    <source>
        <dbReference type="EMBL" id="SIS39204.1"/>
    </source>
</evidence>
<dbReference type="InterPro" id="IPR023193">
    <property type="entry name" value="EPSP_synthase_CS"/>
</dbReference>
<keyword evidence="7 9" id="KW-0057">Aromatic amino acid biosynthesis</keyword>
<feature type="binding site" evidence="9">
    <location>
        <position position="168"/>
    </location>
    <ligand>
        <name>3-phosphoshikimate</name>
        <dbReference type="ChEBI" id="CHEBI:145989"/>
    </ligand>
</feature>
<dbReference type="EMBL" id="FTOD01000001">
    <property type="protein sequence ID" value="SIS39204.1"/>
    <property type="molecule type" value="Genomic_DNA"/>
</dbReference>
<dbReference type="Proteomes" id="UP000186795">
    <property type="component" value="Unassembled WGS sequence"/>
</dbReference>
<reference evidence="12" key="1">
    <citation type="submission" date="2017-01" db="EMBL/GenBank/DDBJ databases">
        <authorList>
            <person name="Varghese N."/>
            <person name="Submissions S."/>
        </authorList>
    </citation>
    <scope>NUCLEOTIDE SEQUENCE [LARGE SCALE GENOMIC DNA]</scope>
    <source>
        <strain evidence="12">DSM 45196</strain>
    </source>
</reference>
<proteinExistence type="inferred from homology"/>
<comment type="similarity">
    <text evidence="3 9">Belongs to the EPSP synthase family.</text>
</comment>
<evidence type="ECO:0000259" key="10">
    <source>
        <dbReference type="Pfam" id="PF00275"/>
    </source>
</evidence>
<dbReference type="GO" id="GO:0005737">
    <property type="term" value="C:cytoplasm"/>
    <property type="evidence" value="ECO:0007669"/>
    <property type="project" value="UniProtKB-SubCell"/>
</dbReference>
<feature type="binding site" evidence="9">
    <location>
        <position position="389"/>
    </location>
    <ligand>
        <name>phosphoenolpyruvate</name>
        <dbReference type="ChEBI" id="CHEBI:58702"/>
    </ligand>
</feature>
<comment type="subunit">
    <text evidence="9">Monomer.</text>
</comment>
<dbReference type="GO" id="GO:0003866">
    <property type="term" value="F:3-phosphoshikimate 1-carboxyvinyltransferase activity"/>
    <property type="evidence" value="ECO:0007669"/>
    <property type="project" value="UniProtKB-UniRule"/>
</dbReference>
<dbReference type="Pfam" id="PF00275">
    <property type="entry name" value="EPSP_synthase"/>
    <property type="match status" value="1"/>
</dbReference>
<dbReference type="HAMAP" id="MF_00210">
    <property type="entry name" value="EPSP_synth"/>
    <property type="match status" value="1"/>
</dbReference>
<dbReference type="NCBIfam" id="TIGR01356">
    <property type="entry name" value="aroA"/>
    <property type="match status" value="1"/>
</dbReference>
<name>A0A1N7IQ30_9BACL</name>
<evidence type="ECO:0000313" key="12">
    <source>
        <dbReference type="Proteomes" id="UP000186795"/>
    </source>
</evidence>
<comment type="function">
    <text evidence="1 9">Catalyzes the transfer of the enolpyruvyl moiety of phosphoenolpyruvate (PEP) to the 5-hydroxyl of shikimate-3-phosphate (S3P) to produce enolpyruvyl shikimate-3-phosphate and inorganic phosphate.</text>
</comment>
<dbReference type="AlphaFoldDB" id="A0A1N7IQ30"/>
<dbReference type="InterPro" id="IPR013792">
    <property type="entry name" value="RNA3'P_cycl/enolpyr_Trfase_a/b"/>
</dbReference>
<evidence type="ECO:0000256" key="7">
    <source>
        <dbReference type="ARBA" id="ARBA00023141"/>
    </source>
</evidence>
<comment type="caution">
    <text evidence="9">Lacks conserved residue(s) required for the propagation of feature annotation.</text>
</comment>
<dbReference type="PROSITE" id="PS00885">
    <property type="entry name" value="EPSP_SYNTHASE_2"/>
    <property type="match status" value="1"/>
</dbReference>
<feature type="binding site" evidence="9">
    <location>
        <position position="22"/>
    </location>
    <ligand>
        <name>3-phosphoshikimate</name>
        <dbReference type="ChEBI" id="CHEBI:145989"/>
    </ligand>
</feature>
<comment type="pathway">
    <text evidence="2 9">Metabolic intermediate biosynthesis; chorismate biosynthesis; chorismate from D-erythrose 4-phosphate and phosphoenolpyruvate: step 6/7.</text>
</comment>
<protein>
    <recommendedName>
        <fullName evidence="9">3-phosphoshikimate 1-carboxyvinyltransferase</fullName>
        <ecNumber evidence="9">2.5.1.19</ecNumber>
    </recommendedName>
    <alternativeName>
        <fullName evidence="9">5-enolpyruvylshikimate-3-phosphate synthase</fullName>
        <shortName evidence="9">EPSP synthase</shortName>
        <shortName evidence="9">EPSPS</shortName>
    </alternativeName>
</protein>